<evidence type="ECO:0000313" key="1">
    <source>
        <dbReference type="EMBL" id="CAK0810575.1"/>
    </source>
</evidence>
<reference evidence="1" key="1">
    <citation type="submission" date="2023-10" db="EMBL/GenBank/DDBJ databases">
        <authorList>
            <person name="Chen Y."/>
            <person name="Shah S."/>
            <person name="Dougan E. K."/>
            <person name="Thang M."/>
            <person name="Chan C."/>
        </authorList>
    </citation>
    <scope>NUCLEOTIDE SEQUENCE [LARGE SCALE GENOMIC DNA]</scope>
</reference>
<dbReference type="Gene3D" id="3.50.4.10">
    <property type="entry name" value="Hepatocyte Growth Factor"/>
    <property type="match status" value="1"/>
</dbReference>
<comment type="caution">
    <text evidence="1">The sequence shown here is derived from an EMBL/GenBank/DDBJ whole genome shotgun (WGS) entry which is preliminary data.</text>
</comment>
<accession>A0ABN9QW69</accession>
<dbReference type="Proteomes" id="UP001189429">
    <property type="component" value="Unassembled WGS sequence"/>
</dbReference>
<proteinExistence type="predicted"/>
<dbReference type="EMBL" id="CAUYUJ010004692">
    <property type="protein sequence ID" value="CAK0810575.1"/>
    <property type="molecule type" value="Genomic_DNA"/>
</dbReference>
<keyword evidence="2" id="KW-1185">Reference proteome</keyword>
<sequence length="570" mass="60800">EGLTDMCFLMELELGQLPNKTRRMGVISGLPCNKTWEDSFDLAAVERWLASAPDSIAAGSGTGLDASGIAQAGAAEEAAASSGSARASAAEAAASTPGADAAAAAADAGRAAAATAGGAGLDPAPESACGPIEEDVAYWAWSLLGEMHNVPNARECRGKCALVPGCGAWTWGKARGVDDLSDICFLKGHSAKLQDSRHKARGVSSGLCGAGAAAEDGSPRMTIVLGSNDVDRAAGRQGAILPMSSIKSPEKSSTAVLSTTVTATTRVATATTTFTSTTANVLTSTTVLTTITTVLTSTLTSETSATYTQTTSTKTPSRATSTTGPIALPEKVDGELFCFAVMVPGSEEQSLLVIAFQNSAGIFNCDMNTIYSSLEFELAPGVVTHKVASDLHCESGGEFNTALNLEIFLEVWRSVVADGDFTRFEWTVKVDPDSVFFPDRLRVAIQKHQPAEYELGIYLNNCDFGLHGPIEVFSRRAVETWWEGSQKCLDHFWEMCSGDCNWGEDIFIDQCLWKVLNATRYDEHALLVEDHCSPPEGWRDCQDSWHIAFHPFKTGWEWMQCFENAKAHQD</sequence>
<gene>
    <name evidence="1" type="ORF">PCOR1329_LOCUS15496</name>
</gene>
<organism evidence="1 2">
    <name type="scientific">Prorocentrum cordatum</name>
    <dbReference type="NCBI Taxonomy" id="2364126"/>
    <lineage>
        <taxon>Eukaryota</taxon>
        <taxon>Sar</taxon>
        <taxon>Alveolata</taxon>
        <taxon>Dinophyceae</taxon>
        <taxon>Prorocentrales</taxon>
        <taxon>Prorocentraceae</taxon>
        <taxon>Prorocentrum</taxon>
    </lineage>
</organism>
<feature type="non-terminal residue" evidence="1">
    <location>
        <position position="1"/>
    </location>
</feature>
<name>A0ABN9QW69_9DINO</name>
<evidence type="ECO:0008006" key="3">
    <source>
        <dbReference type="Google" id="ProtNLM"/>
    </source>
</evidence>
<evidence type="ECO:0000313" key="2">
    <source>
        <dbReference type="Proteomes" id="UP001189429"/>
    </source>
</evidence>
<protein>
    <recommendedName>
        <fullName evidence="3">Hexosyltransferase</fullName>
    </recommendedName>
</protein>